<dbReference type="SMART" id="SM00387">
    <property type="entry name" value="HATPase_c"/>
    <property type="match status" value="1"/>
</dbReference>
<dbReference type="EC" id="2.7.13.3" evidence="2"/>
<evidence type="ECO:0000256" key="6">
    <source>
        <dbReference type="ARBA" id="ARBA00022777"/>
    </source>
</evidence>
<dbReference type="PANTHER" id="PTHR24421">
    <property type="entry name" value="NITRATE/NITRITE SENSOR PROTEIN NARX-RELATED"/>
    <property type="match status" value="1"/>
</dbReference>
<dbReference type="CDD" id="cd16917">
    <property type="entry name" value="HATPase_UhpB-NarQ-NarX-like"/>
    <property type="match status" value="1"/>
</dbReference>
<dbReference type="GO" id="GO:0016301">
    <property type="term" value="F:kinase activity"/>
    <property type="evidence" value="ECO:0007669"/>
    <property type="project" value="UniProtKB-KW"/>
</dbReference>
<evidence type="ECO:0000313" key="12">
    <source>
        <dbReference type="Proteomes" id="UP001501777"/>
    </source>
</evidence>
<keyword evidence="9" id="KW-0812">Transmembrane</keyword>
<keyword evidence="4" id="KW-0808">Transferase</keyword>
<keyword evidence="8" id="KW-0902">Two-component regulatory system</keyword>
<keyword evidence="6 11" id="KW-0418">Kinase</keyword>
<dbReference type="EMBL" id="BAAASG010000025">
    <property type="protein sequence ID" value="GAA2518379.1"/>
    <property type="molecule type" value="Genomic_DNA"/>
</dbReference>
<evidence type="ECO:0000256" key="8">
    <source>
        <dbReference type="ARBA" id="ARBA00023012"/>
    </source>
</evidence>
<dbReference type="SUPFAM" id="SSF55874">
    <property type="entry name" value="ATPase domain of HSP90 chaperone/DNA topoisomerase II/histidine kinase"/>
    <property type="match status" value="1"/>
</dbReference>
<name>A0ABP6ALS4_STRLO</name>
<sequence>MRIHPLAADGLIATALTTVAVLLGREAVAQGWPALDPLAWALVLLATLPLALRTKAPVTVFAFVHAVGVLYISLGYWPVVITFGPMLAVYTVASVRPARTTAVCAAVMGGVWVYAGLVTDGSSMASVLAQAVAYPLVFWWFGHIARRTTELTRQLRAEQAERARREVAEERVRIARELHDVVAHHMAVINVQAGLARFVFTTDAPTAREALDTIAGASGEALEELRRMLGLLRAEGVSGADGAPAPGLGQLAEMVDRVRAGGVPVDLRVTGEPRPLPPGVQLCLYRVVQEALTNVLKHAPGANAAVELAYRAGEMTVSVTDDGKGVDPDRKRGRGGHGLIGMRERAKLYGGTIVVGPRSEGGFGVHLTLPTSVRAARRGDADVE</sequence>
<dbReference type="Gene3D" id="1.20.5.1930">
    <property type="match status" value="1"/>
</dbReference>
<feature type="domain" description="Histidine kinase" evidence="10">
    <location>
        <begin position="284"/>
        <end position="373"/>
    </location>
</feature>
<protein>
    <recommendedName>
        <fullName evidence="2">histidine kinase</fullName>
        <ecNumber evidence="2">2.7.13.3</ecNumber>
    </recommendedName>
</protein>
<dbReference type="InterPro" id="IPR003594">
    <property type="entry name" value="HATPase_dom"/>
</dbReference>
<comment type="catalytic activity">
    <reaction evidence="1">
        <text>ATP + protein L-histidine = ADP + protein N-phospho-L-histidine.</text>
        <dbReference type="EC" id="2.7.13.3"/>
    </reaction>
</comment>
<evidence type="ECO:0000313" key="11">
    <source>
        <dbReference type="EMBL" id="GAA2518379.1"/>
    </source>
</evidence>
<feature type="transmembrane region" description="Helical" evidence="9">
    <location>
        <begin position="123"/>
        <end position="141"/>
    </location>
</feature>
<evidence type="ECO:0000256" key="4">
    <source>
        <dbReference type="ARBA" id="ARBA00022679"/>
    </source>
</evidence>
<dbReference type="RefSeq" id="WP_344406029.1">
    <property type="nucleotide sequence ID" value="NZ_BAAASG010000025.1"/>
</dbReference>
<evidence type="ECO:0000256" key="2">
    <source>
        <dbReference type="ARBA" id="ARBA00012438"/>
    </source>
</evidence>
<evidence type="ECO:0000256" key="5">
    <source>
        <dbReference type="ARBA" id="ARBA00022741"/>
    </source>
</evidence>
<feature type="transmembrane region" description="Helical" evidence="9">
    <location>
        <begin position="35"/>
        <end position="52"/>
    </location>
</feature>
<keyword evidence="5" id="KW-0547">Nucleotide-binding</keyword>
<dbReference type="InterPro" id="IPR036890">
    <property type="entry name" value="HATPase_C_sf"/>
</dbReference>
<evidence type="ECO:0000259" key="10">
    <source>
        <dbReference type="PROSITE" id="PS50109"/>
    </source>
</evidence>
<dbReference type="Gene3D" id="3.30.565.10">
    <property type="entry name" value="Histidine kinase-like ATPase, C-terminal domain"/>
    <property type="match status" value="1"/>
</dbReference>
<dbReference type="InterPro" id="IPR011712">
    <property type="entry name" value="Sig_transdc_His_kin_sub3_dim/P"/>
</dbReference>
<feature type="transmembrane region" description="Helical" evidence="9">
    <location>
        <begin position="6"/>
        <end position="23"/>
    </location>
</feature>
<dbReference type="InterPro" id="IPR050482">
    <property type="entry name" value="Sensor_HK_TwoCompSys"/>
</dbReference>
<keyword evidence="3" id="KW-0597">Phosphoprotein</keyword>
<comment type="caution">
    <text evidence="11">The sequence shown here is derived from an EMBL/GenBank/DDBJ whole genome shotgun (WGS) entry which is preliminary data.</text>
</comment>
<feature type="transmembrane region" description="Helical" evidence="9">
    <location>
        <begin position="100"/>
        <end position="117"/>
    </location>
</feature>
<reference evidence="12" key="1">
    <citation type="journal article" date="2019" name="Int. J. Syst. Evol. Microbiol.">
        <title>The Global Catalogue of Microorganisms (GCM) 10K type strain sequencing project: providing services to taxonomists for standard genome sequencing and annotation.</title>
        <authorList>
            <consortium name="The Broad Institute Genomics Platform"/>
            <consortium name="The Broad Institute Genome Sequencing Center for Infectious Disease"/>
            <person name="Wu L."/>
            <person name="Ma J."/>
        </authorList>
    </citation>
    <scope>NUCLEOTIDE SEQUENCE [LARGE SCALE GENOMIC DNA]</scope>
    <source>
        <strain evidence="12">JCM 4395</strain>
    </source>
</reference>
<dbReference type="InterPro" id="IPR005467">
    <property type="entry name" value="His_kinase_dom"/>
</dbReference>
<keyword evidence="9" id="KW-0472">Membrane</keyword>
<dbReference type="Proteomes" id="UP001501777">
    <property type="component" value="Unassembled WGS sequence"/>
</dbReference>
<evidence type="ECO:0000256" key="9">
    <source>
        <dbReference type="SAM" id="Phobius"/>
    </source>
</evidence>
<evidence type="ECO:0000256" key="1">
    <source>
        <dbReference type="ARBA" id="ARBA00000085"/>
    </source>
</evidence>
<keyword evidence="12" id="KW-1185">Reference proteome</keyword>
<keyword evidence="7" id="KW-0067">ATP-binding</keyword>
<organism evidence="11 12">
    <name type="scientific">Streptomyces longisporus</name>
    <dbReference type="NCBI Taxonomy" id="1948"/>
    <lineage>
        <taxon>Bacteria</taxon>
        <taxon>Bacillati</taxon>
        <taxon>Actinomycetota</taxon>
        <taxon>Actinomycetes</taxon>
        <taxon>Kitasatosporales</taxon>
        <taxon>Streptomycetaceae</taxon>
        <taxon>Streptomyces</taxon>
    </lineage>
</organism>
<keyword evidence="9" id="KW-1133">Transmembrane helix</keyword>
<dbReference type="PROSITE" id="PS50109">
    <property type="entry name" value="HIS_KIN"/>
    <property type="match status" value="1"/>
</dbReference>
<dbReference type="Pfam" id="PF07730">
    <property type="entry name" value="HisKA_3"/>
    <property type="match status" value="1"/>
</dbReference>
<dbReference type="PANTHER" id="PTHR24421:SF10">
    <property type="entry name" value="NITRATE_NITRITE SENSOR PROTEIN NARQ"/>
    <property type="match status" value="1"/>
</dbReference>
<dbReference type="Pfam" id="PF23539">
    <property type="entry name" value="DUF7134"/>
    <property type="match status" value="1"/>
</dbReference>
<evidence type="ECO:0000256" key="3">
    <source>
        <dbReference type="ARBA" id="ARBA00022553"/>
    </source>
</evidence>
<dbReference type="Pfam" id="PF02518">
    <property type="entry name" value="HATPase_c"/>
    <property type="match status" value="1"/>
</dbReference>
<dbReference type="InterPro" id="IPR055558">
    <property type="entry name" value="DUF7134"/>
</dbReference>
<gene>
    <name evidence="11" type="ORF">GCM10010276_80190</name>
</gene>
<proteinExistence type="predicted"/>
<feature type="transmembrane region" description="Helical" evidence="9">
    <location>
        <begin position="58"/>
        <end position="79"/>
    </location>
</feature>
<evidence type="ECO:0000256" key="7">
    <source>
        <dbReference type="ARBA" id="ARBA00022840"/>
    </source>
</evidence>
<accession>A0ABP6ALS4</accession>